<keyword evidence="3" id="KW-1185">Reference proteome</keyword>
<evidence type="ECO:0000313" key="2">
    <source>
        <dbReference type="EMBL" id="PZF86073.1"/>
    </source>
</evidence>
<dbReference type="EMBL" id="POTW01000004">
    <property type="protein sequence ID" value="PZF86073.1"/>
    <property type="molecule type" value="Genomic_DNA"/>
</dbReference>
<gene>
    <name evidence="2" type="ORF">C1I92_02510</name>
</gene>
<accession>A0A2W2D0N1</accession>
<name>A0A2W2D0N1_9ACTN</name>
<proteinExistence type="predicted"/>
<dbReference type="AlphaFoldDB" id="A0A2W2D0N1"/>
<organism evidence="2 3">
    <name type="scientific">Jiangella anatolica</name>
    <dbReference type="NCBI Taxonomy" id="2670374"/>
    <lineage>
        <taxon>Bacteria</taxon>
        <taxon>Bacillati</taxon>
        <taxon>Actinomycetota</taxon>
        <taxon>Actinomycetes</taxon>
        <taxon>Jiangellales</taxon>
        <taxon>Jiangellaceae</taxon>
        <taxon>Jiangella</taxon>
    </lineage>
</organism>
<evidence type="ECO:0000256" key="1">
    <source>
        <dbReference type="SAM" id="MobiDB-lite"/>
    </source>
</evidence>
<feature type="region of interest" description="Disordered" evidence="1">
    <location>
        <begin position="61"/>
        <end position="82"/>
    </location>
</feature>
<protein>
    <submittedName>
        <fullName evidence="2">Uncharacterized protein</fullName>
    </submittedName>
</protein>
<dbReference type="Proteomes" id="UP000248764">
    <property type="component" value="Unassembled WGS sequence"/>
</dbReference>
<reference evidence="2 3" key="1">
    <citation type="submission" date="2018-01" db="EMBL/GenBank/DDBJ databases">
        <title>Draft genome sequence of Jiangella sp. GTF31.</title>
        <authorList>
            <person name="Sahin N."/>
            <person name="Ay H."/>
            <person name="Saygin H."/>
        </authorList>
    </citation>
    <scope>NUCLEOTIDE SEQUENCE [LARGE SCALE GENOMIC DNA]</scope>
    <source>
        <strain evidence="2 3">GTF31</strain>
    </source>
</reference>
<evidence type="ECO:0000313" key="3">
    <source>
        <dbReference type="Proteomes" id="UP000248764"/>
    </source>
</evidence>
<sequence length="82" mass="9255">MRIDLTRREVLELCASLRAYVRSMRQHAADDPTGAHDPAELDRLLHRAGQLIWRLEEAAQPGESRLVHSDDAIPPDADDAWS</sequence>
<comment type="caution">
    <text evidence="2">The sequence shown here is derived from an EMBL/GenBank/DDBJ whole genome shotgun (WGS) entry which is preliminary data.</text>
</comment>